<dbReference type="InterPro" id="IPR036291">
    <property type="entry name" value="NAD(P)-bd_dom_sf"/>
</dbReference>
<dbReference type="NCBIfam" id="TIGR02823">
    <property type="entry name" value="oxido_YhdH"/>
    <property type="match status" value="1"/>
</dbReference>
<gene>
    <name evidence="2" type="ORF">HF896_22125</name>
</gene>
<dbReference type="InterPro" id="IPR020843">
    <property type="entry name" value="ER"/>
</dbReference>
<name>A0A858ZZP8_9BURK</name>
<dbReference type="OMA" id="PLEPARW"/>
<dbReference type="EMBL" id="CP051298">
    <property type="protein sequence ID" value="QKD46143.1"/>
    <property type="molecule type" value="Genomic_DNA"/>
</dbReference>
<dbReference type="InterPro" id="IPR014188">
    <property type="entry name" value="Acrylyl-CoA_reductase_AcuI"/>
</dbReference>
<dbReference type="RefSeq" id="WP_013723286.1">
    <property type="nucleotide sequence ID" value="NZ_CP051298.1"/>
</dbReference>
<dbReference type="CDD" id="cd05280">
    <property type="entry name" value="MDR_yhdh_yhfp"/>
    <property type="match status" value="1"/>
</dbReference>
<proteinExistence type="predicted"/>
<evidence type="ECO:0000313" key="2">
    <source>
        <dbReference type="EMBL" id="QKD46143.1"/>
    </source>
</evidence>
<dbReference type="Proteomes" id="UP000500755">
    <property type="component" value="Chromosome"/>
</dbReference>
<reference evidence="2 3" key="1">
    <citation type="submission" date="2020-05" db="EMBL/GenBank/DDBJ databases">
        <title>Complete genome sequence of Alicycliphilus denitrificans DP3.</title>
        <authorList>
            <person name="Chen X."/>
        </authorList>
    </citation>
    <scope>NUCLEOTIDE SEQUENCE [LARGE SCALE GENOMIC DNA]</scope>
    <source>
        <strain evidence="2 3">DP3</strain>
    </source>
</reference>
<dbReference type="SUPFAM" id="SSF51735">
    <property type="entry name" value="NAD(P)-binding Rossmann-fold domains"/>
    <property type="match status" value="1"/>
</dbReference>
<dbReference type="InterPro" id="IPR013149">
    <property type="entry name" value="ADH-like_C"/>
</dbReference>
<dbReference type="PANTHER" id="PTHR43677:SF1">
    <property type="entry name" value="ACRYLYL-COA REDUCTASE ACUI-RELATED"/>
    <property type="match status" value="1"/>
</dbReference>
<protein>
    <submittedName>
        <fullName evidence="2">YhdH/YhfP family quinone oxidoreductase</fullName>
    </submittedName>
</protein>
<dbReference type="InterPro" id="IPR013154">
    <property type="entry name" value="ADH-like_N"/>
</dbReference>
<evidence type="ECO:0000259" key="1">
    <source>
        <dbReference type="SMART" id="SM00829"/>
    </source>
</evidence>
<dbReference type="PANTHER" id="PTHR43677">
    <property type="entry name" value="SHORT-CHAIN DEHYDROGENASE/REDUCTASE"/>
    <property type="match status" value="1"/>
</dbReference>
<organism evidence="2 3">
    <name type="scientific">Alicycliphilus denitrificans</name>
    <dbReference type="NCBI Taxonomy" id="179636"/>
    <lineage>
        <taxon>Bacteria</taxon>
        <taxon>Pseudomonadati</taxon>
        <taxon>Pseudomonadota</taxon>
        <taxon>Betaproteobacteria</taxon>
        <taxon>Burkholderiales</taxon>
        <taxon>Comamonadaceae</taxon>
        <taxon>Alicycliphilus</taxon>
    </lineage>
</organism>
<dbReference type="Gene3D" id="3.40.50.720">
    <property type="entry name" value="NAD(P)-binding Rossmann-like Domain"/>
    <property type="match status" value="1"/>
</dbReference>
<dbReference type="Pfam" id="PF00107">
    <property type="entry name" value="ADH_zinc_N"/>
    <property type="match status" value="1"/>
</dbReference>
<dbReference type="Gene3D" id="3.90.180.10">
    <property type="entry name" value="Medium-chain alcohol dehydrogenases, catalytic domain"/>
    <property type="match status" value="1"/>
</dbReference>
<dbReference type="InterPro" id="IPR011032">
    <property type="entry name" value="GroES-like_sf"/>
</dbReference>
<dbReference type="GO" id="GO:0043957">
    <property type="term" value="F:acryloyl-CoA reductase (NADPH) activity"/>
    <property type="evidence" value="ECO:0007669"/>
    <property type="project" value="TreeGrafter"/>
</dbReference>
<sequence>MNAPFHALVVRQQDGQAHAALETLTAGQLSPGEVTLRTRYAGMNYKDCLSLLGKARIISSYPRIPGIEAVGEVIASEDAAFSPGDAVLVHGFQTGIDFDGGLSEVMRVPARHLQRVPEGLTPRQAAIIGVPGFTAAMALERFEAWGLQPGDGPIAVTGAGGAVGRLAIHILSRAGYRVAALTRDLAQTDALRALGASDVLDACLALAPPRPLEKARFAAAIDNVGGSTLAWLLRSMQDGGLVASVGNAAGNTFDGSVLPFIMRRVHLFGIVANATWEERLRLWHKLAQDWAPDFAALAPDVHEIRLGDVLAHAQRQLAGATSGRTLVAFGEAA</sequence>
<dbReference type="InterPro" id="IPR051397">
    <property type="entry name" value="Zn-ADH-like_protein"/>
</dbReference>
<dbReference type="AlphaFoldDB" id="A0A858ZZP8"/>
<dbReference type="SMART" id="SM00829">
    <property type="entry name" value="PKS_ER"/>
    <property type="match status" value="1"/>
</dbReference>
<dbReference type="SUPFAM" id="SSF50129">
    <property type="entry name" value="GroES-like"/>
    <property type="match status" value="1"/>
</dbReference>
<feature type="domain" description="Enoyl reductase (ER)" evidence="1">
    <location>
        <begin position="19"/>
        <end position="327"/>
    </location>
</feature>
<dbReference type="Pfam" id="PF08240">
    <property type="entry name" value="ADH_N"/>
    <property type="match status" value="1"/>
</dbReference>
<evidence type="ECO:0000313" key="3">
    <source>
        <dbReference type="Proteomes" id="UP000500755"/>
    </source>
</evidence>
<accession>A0A858ZZP8</accession>